<proteinExistence type="predicted"/>
<dbReference type="CDD" id="cd03396">
    <property type="entry name" value="PAP2_like_6"/>
    <property type="match status" value="1"/>
</dbReference>
<keyword evidence="1" id="KW-0812">Transmembrane</keyword>
<dbReference type="RefSeq" id="WP_340342566.1">
    <property type="nucleotide sequence ID" value="NZ_JBBKZT010000005.1"/>
</dbReference>
<evidence type="ECO:0000313" key="3">
    <source>
        <dbReference type="EMBL" id="MEJ8847426.1"/>
    </source>
</evidence>
<evidence type="ECO:0000313" key="4">
    <source>
        <dbReference type="Proteomes" id="UP001385892"/>
    </source>
</evidence>
<accession>A0ABU8WIX7</accession>
<dbReference type="SUPFAM" id="SSF48317">
    <property type="entry name" value="Acid phosphatase/Vanadium-dependent haloperoxidase"/>
    <property type="match status" value="1"/>
</dbReference>
<keyword evidence="1" id="KW-0472">Membrane</keyword>
<feature type="domain" description="Phosphatidic acid phosphatase type 2/haloperoxidase" evidence="2">
    <location>
        <begin position="91"/>
        <end position="214"/>
    </location>
</feature>
<evidence type="ECO:0000259" key="2">
    <source>
        <dbReference type="Pfam" id="PF01569"/>
    </source>
</evidence>
<dbReference type="InterPro" id="IPR036938">
    <property type="entry name" value="PAP2/HPO_sf"/>
</dbReference>
<organism evidence="3 4">
    <name type="scientific">Variovorax rhizosphaerae</name>
    <dbReference type="NCBI Taxonomy" id="1836200"/>
    <lineage>
        <taxon>Bacteria</taxon>
        <taxon>Pseudomonadati</taxon>
        <taxon>Pseudomonadota</taxon>
        <taxon>Betaproteobacteria</taxon>
        <taxon>Burkholderiales</taxon>
        <taxon>Comamonadaceae</taxon>
        <taxon>Variovorax</taxon>
    </lineage>
</organism>
<comment type="caution">
    <text evidence="3">The sequence shown here is derived from an EMBL/GenBank/DDBJ whole genome shotgun (WGS) entry which is preliminary data.</text>
</comment>
<keyword evidence="4" id="KW-1185">Reference proteome</keyword>
<gene>
    <name evidence="3" type="ORF">WKW82_12265</name>
</gene>
<feature type="transmembrane region" description="Helical" evidence="1">
    <location>
        <begin position="200"/>
        <end position="219"/>
    </location>
</feature>
<sequence length="247" mass="26661">MTSSRTSFRGPLAAALVSLILILAWDFSGLDLPAARLFGQPYGFPWRSSEPLLLWLHEVPRYASWVLLAGLLLAIRWPVSFLRQIDRAGRVQLALTVCLSVAVVSIIKTGSRTSCPWDLQAFGGMARHVSHWAFGAGDGGPGKCFPAGHASAAFGYLGGWFVLRHRAPKVAGRWLAVALLVGLVLGLAQQMRGAHYMSHTLWTAWICWAVGLAIEFCAVRVRDFRDPSVQASGSAAPRLCPAVGGAE</sequence>
<reference evidence="3 4" key="1">
    <citation type="submission" date="2024-03" db="EMBL/GenBank/DDBJ databases">
        <title>Novel species of the genus Variovorax.</title>
        <authorList>
            <person name="Liu Q."/>
            <person name="Xin Y.-H."/>
        </authorList>
    </citation>
    <scope>NUCLEOTIDE SEQUENCE [LARGE SCALE GENOMIC DNA]</scope>
    <source>
        <strain evidence="3 4">KACC 18900</strain>
    </source>
</reference>
<feature type="transmembrane region" description="Helical" evidence="1">
    <location>
        <begin position="170"/>
        <end position="188"/>
    </location>
</feature>
<dbReference type="Proteomes" id="UP001385892">
    <property type="component" value="Unassembled WGS sequence"/>
</dbReference>
<dbReference type="EMBL" id="JBBKZT010000005">
    <property type="protein sequence ID" value="MEJ8847426.1"/>
    <property type="molecule type" value="Genomic_DNA"/>
</dbReference>
<protein>
    <submittedName>
        <fullName evidence="3">Phosphatase PAP2 family protein</fullName>
    </submittedName>
</protein>
<dbReference type="Pfam" id="PF01569">
    <property type="entry name" value="PAP2"/>
    <property type="match status" value="1"/>
</dbReference>
<feature type="transmembrane region" description="Helical" evidence="1">
    <location>
        <begin position="63"/>
        <end position="79"/>
    </location>
</feature>
<evidence type="ECO:0000256" key="1">
    <source>
        <dbReference type="SAM" id="Phobius"/>
    </source>
</evidence>
<name>A0ABU8WIX7_9BURK</name>
<keyword evidence="1" id="KW-1133">Transmembrane helix</keyword>
<dbReference type="InterPro" id="IPR000326">
    <property type="entry name" value="PAP2/HPO"/>
</dbReference>
<feature type="transmembrane region" description="Helical" evidence="1">
    <location>
        <begin position="145"/>
        <end position="163"/>
    </location>
</feature>
<feature type="transmembrane region" description="Helical" evidence="1">
    <location>
        <begin position="91"/>
        <end position="107"/>
    </location>
</feature>